<feature type="non-terminal residue" evidence="1">
    <location>
        <position position="1"/>
    </location>
</feature>
<proteinExistence type="predicted"/>
<dbReference type="EMBL" id="JH687839">
    <property type="protein sequence ID" value="EJD37554.1"/>
    <property type="molecule type" value="Genomic_DNA"/>
</dbReference>
<dbReference type="InParanoid" id="J0D012"/>
<gene>
    <name evidence="1" type="ORF">AURDEDRAFT_73091</name>
</gene>
<accession>J0D012</accession>
<dbReference type="AlphaFoldDB" id="J0D012"/>
<sequence length="116" mass="13075">FGCRTVESDSHLFVECPRFNGYRVEAGEQLCARIGRRLARTPLGDEDTASLRRASEVFYGDTAVRWPMGFPQFYLGHVPALRDLVPRVRFASDLEYNSCVTACESDWHFAAIQLAG</sequence>
<dbReference type="Proteomes" id="UP000006514">
    <property type="component" value="Unassembled WGS sequence"/>
</dbReference>
<organism evidence="1 2">
    <name type="scientific">Auricularia subglabra (strain TFB-10046 / SS5)</name>
    <name type="common">White-rot fungus</name>
    <name type="synonym">Auricularia delicata (strain TFB10046)</name>
    <dbReference type="NCBI Taxonomy" id="717982"/>
    <lineage>
        <taxon>Eukaryota</taxon>
        <taxon>Fungi</taxon>
        <taxon>Dikarya</taxon>
        <taxon>Basidiomycota</taxon>
        <taxon>Agaricomycotina</taxon>
        <taxon>Agaricomycetes</taxon>
        <taxon>Auriculariales</taxon>
        <taxon>Auriculariaceae</taxon>
        <taxon>Auricularia</taxon>
    </lineage>
</organism>
<evidence type="ECO:0008006" key="3">
    <source>
        <dbReference type="Google" id="ProtNLM"/>
    </source>
</evidence>
<reference evidence="2" key="1">
    <citation type="journal article" date="2012" name="Science">
        <title>The Paleozoic origin of enzymatic lignin decomposition reconstructed from 31 fungal genomes.</title>
        <authorList>
            <person name="Floudas D."/>
            <person name="Binder M."/>
            <person name="Riley R."/>
            <person name="Barry K."/>
            <person name="Blanchette R.A."/>
            <person name="Henrissat B."/>
            <person name="Martinez A.T."/>
            <person name="Otillar R."/>
            <person name="Spatafora J.W."/>
            <person name="Yadav J.S."/>
            <person name="Aerts A."/>
            <person name="Benoit I."/>
            <person name="Boyd A."/>
            <person name="Carlson A."/>
            <person name="Copeland A."/>
            <person name="Coutinho P.M."/>
            <person name="de Vries R.P."/>
            <person name="Ferreira P."/>
            <person name="Findley K."/>
            <person name="Foster B."/>
            <person name="Gaskell J."/>
            <person name="Glotzer D."/>
            <person name="Gorecki P."/>
            <person name="Heitman J."/>
            <person name="Hesse C."/>
            <person name="Hori C."/>
            <person name="Igarashi K."/>
            <person name="Jurgens J.A."/>
            <person name="Kallen N."/>
            <person name="Kersten P."/>
            <person name="Kohler A."/>
            <person name="Kuees U."/>
            <person name="Kumar T.K.A."/>
            <person name="Kuo A."/>
            <person name="LaButti K."/>
            <person name="Larrondo L.F."/>
            <person name="Lindquist E."/>
            <person name="Ling A."/>
            <person name="Lombard V."/>
            <person name="Lucas S."/>
            <person name="Lundell T."/>
            <person name="Martin R."/>
            <person name="McLaughlin D.J."/>
            <person name="Morgenstern I."/>
            <person name="Morin E."/>
            <person name="Murat C."/>
            <person name="Nagy L.G."/>
            <person name="Nolan M."/>
            <person name="Ohm R.A."/>
            <person name="Patyshakuliyeva A."/>
            <person name="Rokas A."/>
            <person name="Ruiz-Duenas F.J."/>
            <person name="Sabat G."/>
            <person name="Salamov A."/>
            <person name="Samejima M."/>
            <person name="Schmutz J."/>
            <person name="Slot J.C."/>
            <person name="St John F."/>
            <person name="Stenlid J."/>
            <person name="Sun H."/>
            <person name="Sun S."/>
            <person name="Syed K."/>
            <person name="Tsang A."/>
            <person name="Wiebenga A."/>
            <person name="Young D."/>
            <person name="Pisabarro A."/>
            <person name="Eastwood D.C."/>
            <person name="Martin F."/>
            <person name="Cullen D."/>
            <person name="Grigoriev I.V."/>
            <person name="Hibbett D.S."/>
        </authorList>
    </citation>
    <scope>NUCLEOTIDE SEQUENCE [LARGE SCALE GENOMIC DNA]</scope>
    <source>
        <strain evidence="2">TFB10046</strain>
    </source>
</reference>
<dbReference type="OrthoDB" id="3260407at2759"/>
<dbReference type="KEGG" id="adl:AURDEDRAFT_73091"/>
<name>J0D012_AURST</name>
<evidence type="ECO:0000313" key="1">
    <source>
        <dbReference type="EMBL" id="EJD37554.1"/>
    </source>
</evidence>
<protein>
    <recommendedName>
        <fullName evidence="3">Reverse transcriptase zinc-binding domain-containing protein</fullName>
    </recommendedName>
</protein>
<dbReference type="OMA" id="DIHSAWH"/>
<evidence type="ECO:0000313" key="2">
    <source>
        <dbReference type="Proteomes" id="UP000006514"/>
    </source>
</evidence>
<keyword evidence="2" id="KW-1185">Reference proteome</keyword>